<dbReference type="InterPro" id="IPR013083">
    <property type="entry name" value="Znf_RING/FYVE/PHD"/>
</dbReference>
<feature type="compositionally biased region" description="Low complexity" evidence="5">
    <location>
        <begin position="174"/>
        <end position="190"/>
    </location>
</feature>
<dbReference type="AlphaFoldDB" id="A0A9P5F009"/>
<dbReference type="PROSITE" id="PS00518">
    <property type="entry name" value="ZF_RING_1"/>
    <property type="match status" value="1"/>
</dbReference>
<accession>A0A9P5F009</accession>
<protein>
    <submittedName>
        <fullName evidence="8">Transcriptional regulator of form adherence 3</fullName>
    </submittedName>
</protein>
<feature type="region of interest" description="Disordered" evidence="5">
    <location>
        <begin position="166"/>
        <end position="190"/>
    </location>
</feature>
<evidence type="ECO:0000256" key="4">
    <source>
        <dbReference type="PROSITE-ProRule" id="PRU00175"/>
    </source>
</evidence>
<evidence type="ECO:0000259" key="6">
    <source>
        <dbReference type="PROSITE" id="PS50089"/>
    </source>
</evidence>
<keyword evidence="3" id="KW-0862">Zinc</keyword>
<evidence type="ECO:0000313" key="9">
    <source>
        <dbReference type="Proteomes" id="UP000711996"/>
    </source>
</evidence>
<dbReference type="Gene3D" id="3.30.40.10">
    <property type="entry name" value="Zinc/RING finger domain, C3HC4 (zinc finger)"/>
    <property type="match status" value="1"/>
</dbReference>
<feature type="domain" description="RING-type" evidence="6">
    <location>
        <begin position="418"/>
        <end position="457"/>
    </location>
</feature>
<comment type="caution">
    <text evidence="8">The sequence shown here is derived from an EMBL/GenBank/DDBJ whole genome shotgun (WGS) entry which is preliminary data.</text>
</comment>
<gene>
    <name evidence="8" type="primary">TRY3</name>
    <name evidence="8" type="ORF">CGCSCA2_v003812</name>
</gene>
<dbReference type="GO" id="GO:0008270">
    <property type="term" value="F:zinc ion binding"/>
    <property type="evidence" value="ECO:0007669"/>
    <property type="project" value="UniProtKB-KW"/>
</dbReference>
<keyword evidence="9" id="KW-1185">Reference proteome</keyword>
<name>A0A9P5F009_COLSI</name>
<dbReference type="PANTHER" id="PTHR23327">
    <property type="entry name" value="RING FINGER PROTEIN 127"/>
    <property type="match status" value="1"/>
</dbReference>
<dbReference type="InterPro" id="IPR018957">
    <property type="entry name" value="Znf_C3HC4_RING-type"/>
</dbReference>
<dbReference type="InterPro" id="IPR004331">
    <property type="entry name" value="SPX_dom"/>
</dbReference>
<dbReference type="Pfam" id="PF00097">
    <property type="entry name" value="zf-C3HC4"/>
    <property type="match status" value="1"/>
</dbReference>
<evidence type="ECO:0000313" key="8">
    <source>
        <dbReference type="EMBL" id="KAF4862654.1"/>
    </source>
</evidence>
<proteinExistence type="predicted"/>
<organism evidence="8 9">
    <name type="scientific">Colletotrichum siamense</name>
    <name type="common">Anthracnose fungus</name>
    <dbReference type="NCBI Taxonomy" id="690259"/>
    <lineage>
        <taxon>Eukaryota</taxon>
        <taxon>Fungi</taxon>
        <taxon>Dikarya</taxon>
        <taxon>Ascomycota</taxon>
        <taxon>Pezizomycotina</taxon>
        <taxon>Sordariomycetes</taxon>
        <taxon>Hypocreomycetidae</taxon>
        <taxon>Glomerellales</taxon>
        <taxon>Glomerellaceae</taxon>
        <taxon>Colletotrichum</taxon>
        <taxon>Colletotrichum gloeosporioides species complex</taxon>
    </lineage>
</organism>
<dbReference type="OrthoDB" id="5588846at2759"/>
<evidence type="ECO:0000256" key="3">
    <source>
        <dbReference type="ARBA" id="ARBA00022833"/>
    </source>
</evidence>
<dbReference type="RefSeq" id="XP_036492849.1">
    <property type="nucleotide sequence ID" value="XM_036641260.1"/>
</dbReference>
<dbReference type="GeneID" id="59275900"/>
<keyword evidence="1" id="KW-0479">Metal-binding</keyword>
<dbReference type="Proteomes" id="UP000711996">
    <property type="component" value="Unassembled WGS sequence"/>
</dbReference>
<dbReference type="SUPFAM" id="SSF57850">
    <property type="entry name" value="RING/U-box"/>
    <property type="match status" value="1"/>
</dbReference>
<reference evidence="8" key="1">
    <citation type="submission" date="2019-06" db="EMBL/GenBank/DDBJ databases">
        <authorList>
            <person name="Gan P."/>
            <person name="Shirasu K."/>
        </authorList>
    </citation>
    <scope>NUCLEOTIDE SEQUENCE [LARGE SCALE GENOMIC DNA]</scope>
    <source>
        <strain evidence="8">CAD2</strain>
    </source>
</reference>
<dbReference type="InterPro" id="IPR017907">
    <property type="entry name" value="Znf_RING_CS"/>
</dbReference>
<keyword evidence="2 4" id="KW-0863">Zinc-finger</keyword>
<dbReference type="PROSITE" id="PS50089">
    <property type="entry name" value="ZF_RING_2"/>
    <property type="match status" value="1"/>
</dbReference>
<dbReference type="PANTHER" id="PTHR23327:SF51">
    <property type="entry name" value="TRANSCRIPTIONAL REGULATOR OF YEAST FORM ADHERENCE 3"/>
    <property type="match status" value="1"/>
</dbReference>
<dbReference type="EMBL" id="QPMT01000008">
    <property type="protein sequence ID" value="KAF4862654.1"/>
    <property type="molecule type" value="Genomic_DNA"/>
</dbReference>
<dbReference type="PROSITE" id="PS51382">
    <property type="entry name" value="SPX"/>
    <property type="match status" value="1"/>
</dbReference>
<evidence type="ECO:0000259" key="7">
    <source>
        <dbReference type="PROSITE" id="PS51382"/>
    </source>
</evidence>
<feature type="domain" description="SPX" evidence="7">
    <location>
        <begin position="51"/>
        <end position="382"/>
    </location>
</feature>
<evidence type="ECO:0000256" key="5">
    <source>
        <dbReference type="SAM" id="MobiDB-lite"/>
    </source>
</evidence>
<dbReference type="InterPro" id="IPR001841">
    <property type="entry name" value="Znf_RING"/>
</dbReference>
<dbReference type="Pfam" id="PF03105">
    <property type="entry name" value="SPX"/>
    <property type="match status" value="1"/>
</dbReference>
<evidence type="ECO:0000256" key="1">
    <source>
        <dbReference type="ARBA" id="ARBA00022723"/>
    </source>
</evidence>
<evidence type="ECO:0000256" key="2">
    <source>
        <dbReference type="ARBA" id="ARBA00022771"/>
    </source>
</evidence>
<sequence length="513" mass="57745">MFEAWVFPIQGYQLKHKPSLVFNGLDPGVGLHVAPRGGDVGCPASLYLPYPRCLETLRREGFPPHWVDLAVPYSQLKKVLKRVSGELNDLGLDPETLRQLLDPAVDSPLAAKYRLNAAGNSKLLRPKLTVEVHMCDGNAVDASLTPSSRALLQRIAALQSPISEGDFDMDQLPSSGSQSPEEASSESLISESDVTIAVVEARLSTIKDQPAPFEKYERIEVPLVFDSEFFDILQSDVNNLDALQAREEKAMVTEIVALRQDVSHLTKPSRLSKSDLARWRAIFELYLDAQVFFSTNEQDHGSRDSQTAAKQLQWFQAEITKRNLAKAFKIPESREALVRFMSLNAVLLKNLQFQEINQIAIYKILKKFDKRTCLGVSKSFPTQVHSDKLLAGSVAKDICAQMSTDLVSVVPQISDYLCPICFSIAYRPVRLACQHVFCIRCIVKIQRRNEKNCPLCRADTVMKASADNLDMQLEKYMRKYFPKEAKEKQRANEIERGIEDYGPEYVHSECSIM</sequence>
<dbReference type="SMART" id="SM00184">
    <property type="entry name" value="RING"/>
    <property type="match status" value="1"/>
</dbReference>